<dbReference type="RefSeq" id="WP_157591310.1">
    <property type="nucleotide sequence ID" value="NZ_CP037953.1"/>
</dbReference>
<feature type="transmembrane region" description="Helical" evidence="2">
    <location>
        <begin position="138"/>
        <end position="158"/>
    </location>
</feature>
<keyword evidence="1" id="KW-0902">Two-component regulatory system</keyword>
<name>A0A4R6UNE5_9GAMM</name>
<sequence>MSDKPPGRITNAGIDAEHTHWWQQRYPLFLGWMPELLWLLLVALSAALIFAVILPFGLSHLDRQSAWQFLLRVTIGLLMLSVLTQLVLPAWQNERWEASWTVGKALRYQFANLLLLAMLIYLLALWQGYTRFDAASAVQFLLITILVGSVPVALTIVVKQNALMRTTLRQQQQLSEPSANAAITSTVATKPLTLISDTEETLTIHEADIAYVRAQQNYCELVTGNGHHLLRISLQALSKQLQATAIIRCHRSYLVNLNWIRKIDGNAQGYQLRLRETNETVPVSRSYLPLFNEQWQQRTNNQAKQG</sequence>
<evidence type="ECO:0000313" key="5">
    <source>
        <dbReference type="Proteomes" id="UP000295375"/>
    </source>
</evidence>
<feature type="domain" description="HTH LytTR-type" evidence="3">
    <location>
        <begin position="207"/>
        <end position="297"/>
    </location>
</feature>
<dbReference type="Proteomes" id="UP000295375">
    <property type="component" value="Unassembled WGS sequence"/>
</dbReference>
<feature type="transmembrane region" description="Helical" evidence="2">
    <location>
        <begin position="69"/>
        <end position="88"/>
    </location>
</feature>
<comment type="caution">
    <text evidence="4">The sequence shown here is derived from an EMBL/GenBank/DDBJ whole genome shotgun (WGS) entry which is preliminary data.</text>
</comment>
<dbReference type="PANTHER" id="PTHR37299">
    <property type="entry name" value="TRANSCRIPTIONAL REGULATOR-RELATED"/>
    <property type="match status" value="1"/>
</dbReference>
<feature type="transmembrane region" description="Helical" evidence="2">
    <location>
        <begin position="108"/>
        <end position="126"/>
    </location>
</feature>
<proteinExistence type="predicted"/>
<dbReference type="GO" id="GO:0003677">
    <property type="term" value="F:DNA binding"/>
    <property type="evidence" value="ECO:0007669"/>
    <property type="project" value="InterPro"/>
</dbReference>
<dbReference type="PROSITE" id="PS50930">
    <property type="entry name" value="HTH_LYTTR"/>
    <property type="match status" value="1"/>
</dbReference>
<gene>
    <name evidence="4" type="ORF">EV696_11157</name>
</gene>
<dbReference type="Gene3D" id="2.40.50.1020">
    <property type="entry name" value="LytTr DNA-binding domain"/>
    <property type="match status" value="1"/>
</dbReference>
<dbReference type="PANTHER" id="PTHR37299:SF1">
    <property type="entry name" value="STAGE 0 SPORULATION PROTEIN A HOMOLOG"/>
    <property type="match status" value="1"/>
</dbReference>
<evidence type="ECO:0000256" key="2">
    <source>
        <dbReference type="SAM" id="Phobius"/>
    </source>
</evidence>
<dbReference type="EMBL" id="SNYM01000011">
    <property type="protein sequence ID" value="TDQ47129.1"/>
    <property type="molecule type" value="Genomic_DNA"/>
</dbReference>
<evidence type="ECO:0000256" key="1">
    <source>
        <dbReference type="ARBA" id="ARBA00023012"/>
    </source>
</evidence>
<keyword evidence="2" id="KW-0472">Membrane</keyword>
<organism evidence="4 5">
    <name type="scientific">Permianibacter aggregans</name>
    <dbReference type="NCBI Taxonomy" id="1510150"/>
    <lineage>
        <taxon>Bacteria</taxon>
        <taxon>Pseudomonadati</taxon>
        <taxon>Pseudomonadota</taxon>
        <taxon>Gammaproteobacteria</taxon>
        <taxon>Pseudomonadales</taxon>
        <taxon>Pseudomonadaceae</taxon>
        <taxon>Permianibacter</taxon>
    </lineage>
</organism>
<reference evidence="4 5" key="1">
    <citation type="submission" date="2019-03" db="EMBL/GenBank/DDBJ databases">
        <title>Genomic Encyclopedia of Type Strains, Phase IV (KMG-IV): sequencing the most valuable type-strain genomes for metagenomic binning, comparative biology and taxonomic classification.</title>
        <authorList>
            <person name="Goeker M."/>
        </authorList>
    </citation>
    <scope>NUCLEOTIDE SEQUENCE [LARGE SCALE GENOMIC DNA]</scope>
    <source>
        <strain evidence="4 5">DSM 103792</strain>
    </source>
</reference>
<feature type="transmembrane region" description="Helical" evidence="2">
    <location>
        <begin position="36"/>
        <end position="57"/>
    </location>
</feature>
<evidence type="ECO:0000259" key="3">
    <source>
        <dbReference type="PROSITE" id="PS50930"/>
    </source>
</evidence>
<dbReference type="InterPro" id="IPR007492">
    <property type="entry name" value="LytTR_DNA-bd_dom"/>
</dbReference>
<dbReference type="GO" id="GO:0000156">
    <property type="term" value="F:phosphorelay response regulator activity"/>
    <property type="evidence" value="ECO:0007669"/>
    <property type="project" value="InterPro"/>
</dbReference>
<dbReference type="AlphaFoldDB" id="A0A4R6UNE5"/>
<accession>A0A4R6UNE5</accession>
<dbReference type="SMART" id="SM00850">
    <property type="entry name" value="LytTR"/>
    <property type="match status" value="1"/>
</dbReference>
<dbReference type="Pfam" id="PF04397">
    <property type="entry name" value="LytTR"/>
    <property type="match status" value="1"/>
</dbReference>
<keyword evidence="5" id="KW-1185">Reference proteome</keyword>
<keyword evidence="2" id="KW-0812">Transmembrane</keyword>
<protein>
    <submittedName>
        <fullName evidence="4">LytTR family transcriptional regulator</fullName>
    </submittedName>
</protein>
<keyword evidence="2" id="KW-1133">Transmembrane helix</keyword>
<dbReference type="InterPro" id="IPR046947">
    <property type="entry name" value="LytR-like"/>
</dbReference>
<evidence type="ECO:0000313" key="4">
    <source>
        <dbReference type="EMBL" id="TDQ47129.1"/>
    </source>
</evidence>